<reference evidence="2" key="1">
    <citation type="journal article" date="2016" name="Nat. Genet.">
        <title>The genome sequences of Arachis duranensis and Arachis ipaensis, the diploid ancestors of cultivated peanut.</title>
        <authorList>
            <person name="Bertioli D.J."/>
            <person name="Cannon S.B."/>
            <person name="Froenicke L."/>
            <person name="Huang G."/>
            <person name="Farmer A.D."/>
            <person name="Cannon E.K."/>
            <person name="Liu X."/>
            <person name="Gao D."/>
            <person name="Clevenger J."/>
            <person name="Dash S."/>
            <person name="Ren L."/>
            <person name="Moretzsohn M.C."/>
            <person name="Shirasawa K."/>
            <person name="Huang W."/>
            <person name="Vidigal B."/>
            <person name="Abernathy B."/>
            <person name="Chu Y."/>
            <person name="Niederhuth C.E."/>
            <person name="Umale P."/>
            <person name="Araujo A.C."/>
            <person name="Kozik A."/>
            <person name="Kim K.D."/>
            <person name="Burow M.D."/>
            <person name="Varshney R.K."/>
            <person name="Wang X."/>
            <person name="Zhang X."/>
            <person name="Barkley N."/>
            <person name="Guimaraes P.M."/>
            <person name="Isobe S."/>
            <person name="Guo B."/>
            <person name="Liao B."/>
            <person name="Stalker H.T."/>
            <person name="Schmitz R.J."/>
            <person name="Scheffler B.E."/>
            <person name="Leal-Bertioli S.C."/>
            <person name="Xun X."/>
            <person name="Jackson S.A."/>
            <person name="Michelmore R."/>
            <person name="Ozias-Akins P."/>
        </authorList>
    </citation>
    <scope>NUCLEOTIDE SEQUENCE [LARGE SCALE GENOMIC DNA]</scope>
    <source>
        <strain evidence="2">cv. V14167</strain>
    </source>
</reference>
<proteinExistence type="predicted"/>
<dbReference type="InterPro" id="IPR004158">
    <property type="entry name" value="DUF247_pln"/>
</dbReference>
<sequence length="477" mass="55280">MRSDFSWMIPVEVMLGALDHEEVHSCSISKVPPMLRAPNEDAYKPKLVSLGPWHKGETRQLLLMEEAKLRYMRDFLERRETGTDTRTSELRLRDCAVDMISMDKAITACYSGDTETDSHELSRIMIVDGCFLLELLIRLGYYMSKKNSNRHSNDDDDSYLGDPLFETEEKVRSVLNDIVMLENQIPLIVLKKLYYNVFPDEDIEVKDDHRVANIVFGAFGYTPVRISSGAAHILHLIHLATVEERDQLEKKRGVKASQELKRCATRLRASGITIRTAANSKGNGKVPDLFEDIFDFDIRFNEKDKVLEIPALRIKETTEVRWRNLVAWEQSRIWVKRKYTSYAFFFKGLICCKHDIELLEKKGVIVNDSKKKKEELLSMFRKICKGSEHMDPGYGGICECLNQYEAESRNAFRGLGIRSWHRCRKVFEILMYYVWNWYDALIRDHIPTVWKFIGVVAAIVLLVLTIMQTYYSARSSG</sequence>
<organism evidence="2 3">
    <name type="scientific">Arachis duranensis</name>
    <name type="common">Wild peanut</name>
    <dbReference type="NCBI Taxonomy" id="130453"/>
    <lineage>
        <taxon>Eukaryota</taxon>
        <taxon>Viridiplantae</taxon>
        <taxon>Streptophyta</taxon>
        <taxon>Embryophyta</taxon>
        <taxon>Tracheophyta</taxon>
        <taxon>Spermatophyta</taxon>
        <taxon>Magnoliopsida</taxon>
        <taxon>eudicotyledons</taxon>
        <taxon>Gunneridae</taxon>
        <taxon>Pentapetalae</taxon>
        <taxon>rosids</taxon>
        <taxon>fabids</taxon>
        <taxon>Fabales</taxon>
        <taxon>Fabaceae</taxon>
        <taxon>Papilionoideae</taxon>
        <taxon>50 kb inversion clade</taxon>
        <taxon>dalbergioids sensu lato</taxon>
        <taxon>Dalbergieae</taxon>
        <taxon>Pterocarpus clade</taxon>
        <taxon>Arachis</taxon>
    </lineage>
</organism>
<dbReference type="Proteomes" id="UP000515211">
    <property type="component" value="Chromosome 2"/>
</dbReference>
<evidence type="ECO:0000313" key="2">
    <source>
        <dbReference type="Proteomes" id="UP000515211"/>
    </source>
</evidence>
<name>A0A6P5N5S2_ARADU</name>
<dbReference type="GeneID" id="110278249"/>
<keyword evidence="1" id="KW-0812">Transmembrane</keyword>
<accession>A0A6P5N5S2</accession>
<reference evidence="3" key="2">
    <citation type="submission" date="2025-08" db="UniProtKB">
        <authorList>
            <consortium name="RefSeq"/>
        </authorList>
    </citation>
    <scope>IDENTIFICATION</scope>
    <source>
        <tissue evidence="3">Whole plant</tissue>
    </source>
</reference>
<evidence type="ECO:0000313" key="3">
    <source>
        <dbReference type="RefSeq" id="XP_020992160.1"/>
    </source>
</evidence>
<dbReference type="RefSeq" id="XP_020992160.1">
    <property type="nucleotide sequence ID" value="XM_021136501.1"/>
</dbReference>
<feature type="transmembrane region" description="Helical" evidence="1">
    <location>
        <begin position="449"/>
        <end position="471"/>
    </location>
</feature>
<dbReference type="AlphaFoldDB" id="A0A6P5N5S2"/>
<keyword evidence="1" id="KW-0472">Membrane</keyword>
<keyword evidence="2" id="KW-1185">Reference proteome</keyword>
<protein>
    <submittedName>
        <fullName evidence="3">UPF0481 protein At3g47200-like</fullName>
    </submittedName>
</protein>
<dbReference type="PANTHER" id="PTHR31170">
    <property type="entry name" value="BNAC04G53230D PROTEIN"/>
    <property type="match status" value="1"/>
</dbReference>
<dbReference type="KEGG" id="adu:110278249"/>
<dbReference type="PANTHER" id="PTHR31170:SF20">
    <property type="entry name" value="DUF247 DOMAIN PROTEIN"/>
    <property type="match status" value="1"/>
</dbReference>
<keyword evidence="1" id="KW-1133">Transmembrane helix</keyword>
<dbReference type="Pfam" id="PF03140">
    <property type="entry name" value="DUF247"/>
    <property type="match status" value="1"/>
</dbReference>
<evidence type="ECO:0000256" key="1">
    <source>
        <dbReference type="SAM" id="Phobius"/>
    </source>
</evidence>
<gene>
    <name evidence="3" type="primary">LOC110278249</name>
</gene>